<evidence type="ECO:0000259" key="14">
    <source>
        <dbReference type="PROSITE" id="PS51844"/>
    </source>
</evidence>
<keyword evidence="16" id="KW-1185">Reference proteome</keyword>
<evidence type="ECO:0000256" key="1">
    <source>
        <dbReference type="ARBA" id="ARBA00008049"/>
    </source>
</evidence>
<dbReference type="Proteomes" id="UP000623129">
    <property type="component" value="Unassembled WGS sequence"/>
</dbReference>
<dbReference type="Pfam" id="PF00612">
    <property type="entry name" value="IQ"/>
    <property type="match status" value="1"/>
</dbReference>
<proteinExistence type="inferred from homology"/>
<dbReference type="Gene3D" id="1.20.5.4820">
    <property type="match status" value="1"/>
</dbReference>
<dbReference type="InterPro" id="IPR004009">
    <property type="entry name" value="SH3_Myosin"/>
</dbReference>
<organism evidence="15 16">
    <name type="scientific">Carex littledalei</name>
    <dbReference type="NCBI Taxonomy" id="544730"/>
    <lineage>
        <taxon>Eukaryota</taxon>
        <taxon>Viridiplantae</taxon>
        <taxon>Streptophyta</taxon>
        <taxon>Embryophyta</taxon>
        <taxon>Tracheophyta</taxon>
        <taxon>Spermatophyta</taxon>
        <taxon>Magnoliopsida</taxon>
        <taxon>Liliopsida</taxon>
        <taxon>Poales</taxon>
        <taxon>Cyperaceae</taxon>
        <taxon>Cyperoideae</taxon>
        <taxon>Cariceae</taxon>
        <taxon>Carex</taxon>
        <taxon>Carex subgen. Euthyceras</taxon>
    </lineage>
</organism>
<evidence type="ECO:0000256" key="6">
    <source>
        <dbReference type="ARBA" id="ARBA00023054"/>
    </source>
</evidence>
<dbReference type="InterPro" id="IPR027417">
    <property type="entry name" value="P-loop_NTPase"/>
</dbReference>
<feature type="region of interest" description="Disordered" evidence="11">
    <location>
        <begin position="1297"/>
        <end position="1331"/>
    </location>
</feature>
<keyword evidence="4 10" id="KW-0067">ATP-binding</keyword>
<feature type="region of interest" description="Actin-binding" evidence="10">
    <location>
        <begin position="610"/>
        <end position="632"/>
    </location>
</feature>
<protein>
    <submittedName>
        <fullName evidence="15">Myosin-17-like isoform X1</fullName>
    </submittedName>
</protein>
<keyword evidence="6" id="KW-0175">Coiled coil</keyword>
<dbReference type="SUPFAM" id="SSF52540">
    <property type="entry name" value="P-loop containing nucleoside triphosphate hydrolases"/>
    <property type="match status" value="2"/>
</dbReference>
<comment type="caution">
    <text evidence="15">The sequence shown here is derived from an EMBL/GenBank/DDBJ whole genome shotgun (WGS) entry which is preliminary data.</text>
</comment>
<feature type="region of interest" description="Disordered" evidence="11">
    <location>
        <begin position="1815"/>
        <end position="1843"/>
    </location>
</feature>
<dbReference type="Gene3D" id="1.10.10.820">
    <property type="match status" value="1"/>
</dbReference>
<accession>A0A833V8B2</accession>
<dbReference type="OrthoDB" id="621617at2759"/>
<dbReference type="PANTHER" id="PTHR13140">
    <property type="entry name" value="MYOSIN"/>
    <property type="match status" value="1"/>
</dbReference>
<dbReference type="Gene3D" id="1.20.120.720">
    <property type="entry name" value="Myosin VI head, motor domain, U50 subdomain"/>
    <property type="match status" value="1"/>
</dbReference>
<dbReference type="InterPro" id="IPR036018">
    <property type="entry name" value="MYSc_Myo11"/>
</dbReference>
<dbReference type="PRINTS" id="PR00193">
    <property type="entry name" value="MYOSINHEAVY"/>
</dbReference>
<evidence type="ECO:0000256" key="9">
    <source>
        <dbReference type="ARBA" id="ARBA00023203"/>
    </source>
</evidence>
<evidence type="ECO:0000259" key="12">
    <source>
        <dbReference type="PROSITE" id="PS51126"/>
    </source>
</evidence>
<dbReference type="FunFam" id="1.10.10.820:FF:000001">
    <property type="entry name" value="Myosin heavy chain"/>
    <property type="match status" value="1"/>
</dbReference>
<name>A0A833V8B2_9POAL</name>
<evidence type="ECO:0000256" key="2">
    <source>
        <dbReference type="ARBA" id="ARBA00022737"/>
    </source>
</evidence>
<dbReference type="GO" id="GO:0016020">
    <property type="term" value="C:membrane"/>
    <property type="evidence" value="ECO:0007669"/>
    <property type="project" value="TreeGrafter"/>
</dbReference>
<gene>
    <name evidence="15" type="ORF">FCM35_KLT06982</name>
</gene>
<keyword evidence="8 10" id="KW-0505">Motor protein</keyword>
<feature type="binding site" evidence="10">
    <location>
        <begin position="157"/>
        <end position="164"/>
    </location>
    <ligand>
        <name>ATP</name>
        <dbReference type="ChEBI" id="CHEBI:30616"/>
    </ligand>
</feature>
<feature type="compositionally biased region" description="Low complexity" evidence="11">
    <location>
        <begin position="1053"/>
        <end position="1067"/>
    </location>
</feature>
<dbReference type="GO" id="GO:0016459">
    <property type="term" value="C:myosin complex"/>
    <property type="evidence" value="ECO:0007669"/>
    <property type="project" value="UniProtKB-KW"/>
</dbReference>
<dbReference type="GO" id="GO:0000146">
    <property type="term" value="F:microfilament motor activity"/>
    <property type="evidence" value="ECO:0007669"/>
    <property type="project" value="TreeGrafter"/>
</dbReference>
<feature type="compositionally biased region" description="Basic and acidic residues" evidence="11">
    <location>
        <begin position="1191"/>
        <end position="1224"/>
    </location>
</feature>
<sequence>MSGPKIAVGSHVWAPSDDPDLVWIDGEVSQIKGEDATVVLTNGKTITVKVDSLEMKDTELPEEGIEDMTRLSYLHEPGVLQNVALRYFRNDIYTYVGNILIAVNPFQRVPHLVGEDLMKKHKGKNLNEMPPHIFAIGDVAYRAMINEQQSNSVLVSGESGAGKTEATKLLMRYLAFIGGTTGSGERTVEQKVLESNPILEAFGNSKTVRNNNSSRFGKFVEIQFNDRGKISGAAVKTYLLEKSRVCQIGSPERSYHIFYFLCASPPEHRERFKVGDPQQFNYLNQSDCLKVDSIDDLQEYLDMRSAMDVVGMNEEEQDGIFRIVAAILHLGNVNFSKGEEPDSSQIKDDQSRFHLNTAAELLRVDVGKLEKAMIYKRIVTREGSIDKELDPNSALVSRDGLAKTIYSRLFDWLVVKINVSIGQDPNSKMLIGVLDIYGFESFKTNSFEQLCINLTNEKLQQHFNQHVFKMEQEEYNKEEIDWSYIEFSDNQDVLDLIEKKPNGVLALLDESCMLPRATHETFASNLYNKFKTHKRFSKPKLSRTAFTISHFAGDVVYQSEQFLDKNKDYVVPEQNELLNESQCPFVSNLFSITSKSAKFNSIGTSFKLQLNSLMDTLNATEPHYVRCVKPNNVLKPMIFQNSSILQQLQCGGVLEAIRISCLGFPTRRTFAEFLKRFTVLGPSLIDGVDEKEACRKILDKYGLTRYQIGKTKVFLRAGQMAELDARRTEVLGRAATKTQRKWKTYYKRKNFLHLREVSAVVQAACRAKLARDLHERMRRLDASIKIQKYWRRYTNRKSYKNLVSKTITIQTGLRALSAHLALVDKLRNRAATHIQAKWRCHINYMAHKHLKKATITSQSWRRWVLAKRELGRLRERAAEEAERRKIQEEEERQRAAEEAERRKILEEEERQRAAEEAERQKALEAERQKQLEEEERIRAIEEAERQKALAEEERLRAIEEAERQKALAEEERRKAIEEAEKQKALAEEEKRRAIEEAEKQKALAEEEKRRAIEEAEKQKALAEEEKRRAIEEAERQKALAEEEMRRALEEAARQQALEAERQNALAEAMEKQGAEMDQEKQEHKATQEELIDSQAKNKKLTRDVDDANDTADRLQRNINRLEETIVSKETLLAKEREEHDGTKKLLKESYEKNEELMHKIKDVNKRIDRMQENMKRSEENILLKETLLQTERQEHDGTKKLLKESRENNEEINDKMKEVDKRSDRLQDNLKRLEETISSKEALVQSERQEHDATKKILRESKLKVEELSDTVRDADKKFDRLQDKIERLEDAVNSKDTMLQNERQENVATKKLLKESQQESEELEKKVRDASKKIDRLQDNAERLEESITSQESLLQKERQEHEVTKRSIKALQEDNDALVQKNKEANKIIDQLQEDVKRLEEFKASTEAILQTERQGHDAAKKLLTESQKKTEELEQKSKDSSERTVQLQEDVKRLEDSLAAKDDVLQTERQEHDVTRRSLKRSQDEYKELMKQMEEDRERINEIQNDMQRLKESEIGKETQWQTEKREHDATKRELVETKEKMKELSQKAESIDERIGQLQLELKRLGEEVIAKDASVQIEKREHEATQRALAQAKEYSEELLKRNEASSSRIDKLQEDMARFEERAKEMQEQMLNGKLEIYDARKLVADAELRNKELLQKISQLHDALKRIEENARQREIMLQTEKQQHDKTKNSLSSANGKIQQLERHIGQFQEGVKRYEQDVNAKIQSEKQQHDATKRALSDSQRKNQELQQKVQFSESTIEQLHETNRRFEEKALNLEPENNSIRQTGGKLPPNLRRMGSQISQRMSESFNGYNAPESPYHAPRAPMSTTPRGDFYSEDDREQNAFNEQQQQENQEVLLMRSISQYLGFQNGTPVAANFIHKCLVNWKSFEADRTGVFEHLIQKISSATEDQDNNETLAYWISILSTLVPLLQKIHRTSGVPAGPTPVRRRRMSRTSSSMSGFVTNFGGASGSGANFIQQLVMLLEKLLATIRDNLKNELSSLLGIQAPKVSRMSSMKGLGQALGSATGQWQQIVRILDNYMTVLKSNYVPSYIIQSLLLRRESCSFSNGEFIKAGLRELESWCRDSTEVVTFSYDI</sequence>
<evidence type="ECO:0000256" key="7">
    <source>
        <dbReference type="ARBA" id="ARBA00023123"/>
    </source>
</evidence>
<feature type="region of interest" description="Disordered" evidence="11">
    <location>
        <begin position="962"/>
        <end position="1037"/>
    </location>
</feature>
<dbReference type="EMBL" id="SWLB01000016">
    <property type="protein sequence ID" value="KAF3328376.1"/>
    <property type="molecule type" value="Genomic_DNA"/>
</dbReference>
<dbReference type="PANTHER" id="PTHR13140:SF772">
    <property type="entry name" value="MYOSIN-17"/>
    <property type="match status" value="1"/>
</dbReference>
<dbReference type="Gene3D" id="1.20.58.530">
    <property type="match status" value="1"/>
</dbReference>
<evidence type="ECO:0000256" key="10">
    <source>
        <dbReference type="PROSITE-ProRule" id="PRU00782"/>
    </source>
</evidence>
<evidence type="ECO:0000256" key="5">
    <source>
        <dbReference type="ARBA" id="ARBA00022860"/>
    </source>
</evidence>
<dbReference type="GO" id="GO:0005524">
    <property type="term" value="F:ATP binding"/>
    <property type="evidence" value="ECO:0007669"/>
    <property type="project" value="UniProtKB-UniRule"/>
</dbReference>
<evidence type="ECO:0000256" key="8">
    <source>
        <dbReference type="ARBA" id="ARBA00023175"/>
    </source>
</evidence>
<evidence type="ECO:0000256" key="11">
    <source>
        <dbReference type="SAM" id="MobiDB-lite"/>
    </source>
</evidence>
<feature type="domain" description="Myosin N-terminal SH3-like" evidence="14">
    <location>
        <begin position="7"/>
        <end position="58"/>
    </location>
</feature>
<dbReference type="PROSITE" id="PS51844">
    <property type="entry name" value="SH3_LIKE"/>
    <property type="match status" value="1"/>
</dbReference>
<dbReference type="SUPFAM" id="SSF57997">
    <property type="entry name" value="Tropomyosin"/>
    <property type="match status" value="1"/>
</dbReference>
<feature type="region of interest" description="Disordered" evidence="11">
    <location>
        <begin position="1186"/>
        <end position="1224"/>
    </location>
</feature>
<dbReference type="GO" id="GO:0005516">
    <property type="term" value="F:calmodulin binding"/>
    <property type="evidence" value="ECO:0007669"/>
    <property type="project" value="UniProtKB-KW"/>
</dbReference>
<evidence type="ECO:0000313" key="16">
    <source>
        <dbReference type="Proteomes" id="UP000623129"/>
    </source>
</evidence>
<feature type="compositionally biased region" description="Basic and acidic residues" evidence="11">
    <location>
        <begin position="1068"/>
        <end position="1087"/>
    </location>
</feature>
<feature type="region of interest" description="Disordered" evidence="11">
    <location>
        <begin position="1732"/>
        <end position="1764"/>
    </location>
</feature>
<feature type="compositionally biased region" description="Basic and acidic residues" evidence="11">
    <location>
        <begin position="1732"/>
        <end position="1753"/>
    </location>
</feature>
<feature type="region of interest" description="Disordered" evidence="11">
    <location>
        <begin position="1780"/>
        <end position="1803"/>
    </location>
</feature>
<feature type="region of interest" description="Disordered" evidence="11">
    <location>
        <begin position="1412"/>
        <end position="1449"/>
    </location>
</feature>
<dbReference type="SMART" id="SM00015">
    <property type="entry name" value="IQ"/>
    <property type="match status" value="4"/>
</dbReference>
<evidence type="ECO:0000259" key="13">
    <source>
        <dbReference type="PROSITE" id="PS51456"/>
    </source>
</evidence>
<dbReference type="GO" id="GO:0005737">
    <property type="term" value="C:cytoplasm"/>
    <property type="evidence" value="ECO:0007669"/>
    <property type="project" value="TreeGrafter"/>
</dbReference>
<keyword evidence="5" id="KW-0112">Calmodulin-binding</keyword>
<keyword evidence="7 10" id="KW-0518">Myosin</keyword>
<feature type="domain" description="Dilute" evidence="12">
    <location>
        <begin position="1905"/>
        <end position="2103"/>
    </location>
</feature>
<feature type="domain" description="Myosin motor" evidence="13">
    <location>
        <begin position="63"/>
        <end position="728"/>
    </location>
</feature>
<feature type="compositionally biased region" description="Polar residues" evidence="11">
    <location>
        <begin position="1754"/>
        <end position="1764"/>
    </location>
</feature>
<dbReference type="GO" id="GO:0007015">
    <property type="term" value="P:actin filament organization"/>
    <property type="evidence" value="ECO:0007669"/>
    <property type="project" value="TreeGrafter"/>
</dbReference>
<feature type="compositionally biased region" description="Basic and acidic residues" evidence="11">
    <location>
        <begin position="1416"/>
        <end position="1445"/>
    </location>
</feature>
<keyword evidence="9 10" id="KW-0009">Actin-binding</keyword>
<keyword evidence="3 10" id="KW-0547">Nucleotide-binding</keyword>
<evidence type="ECO:0000313" key="15">
    <source>
        <dbReference type="EMBL" id="KAF3328376.1"/>
    </source>
</evidence>
<dbReference type="InterPro" id="IPR001609">
    <property type="entry name" value="Myosin_head_motor_dom-like"/>
</dbReference>
<feature type="compositionally biased region" description="Basic and acidic residues" evidence="11">
    <location>
        <begin position="1313"/>
        <end position="1331"/>
    </location>
</feature>
<dbReference type="CDD" id="cd01384">
    <property type="entry name" value="MYSc_Myo11"/>
    <property type="match status" value="1"/>
</dbReference>
<reference evidence="15" key="1">
    <citation type="submission" date="2020-01" db="EMBL/GenBank/DDBJ databases">
        <title>Genome sequence of Kobresia littledalei, the first chromosome-level genome in the family Cyperaceae.</title>
        <authorList>
            <person name="Qu G."/>
        </authorList>
    </citation>
    <scope>NUCLEOTIDE SEQUENCE</scope>
    <source>
        <strain evidence="15">C.B.Clarke</strain>
        <tissue evidence="15">Leaf</tissue>
    </source>
</reference>
<dbReference type="PROSITE" id="PS50096">
    <property type="entry name" value="IQ"/>
    <property type="match status" value="2"/>
</dbReference>
<dbReference type="GO" id="GO:0051015">
    <property type="term" value="F:actin filament binding"/>
    <property type="evidence" value="ECO:0007669"/>
    <property type="project" value="TreeGrafter"/>
</dbReference>
<dbReference type="PROSITE" id="PS51456">
    <property type="entry name" value="MYOSIN_MOTOR"/>
    <property type="match status" value="1"/>
</dbReference>
<dbReference type="Pfam" id="PF00063">
    <property type="entry name" value="Myosin_head"/>
    <property type="match status" value="1"/>
</dbReference>
<evidence type="ECO:0000256" key="4">
    <source>
        <dbReference type="ARBA" id="ARBA00022840"/>
    </source>
</evidence>
<keyword evidence="2" id="KW-0677">Repeat</keyword>
<dbReference type="PROSITE" id="PS51126">
    <property type="entry name" value="DILUTE"/>
    <property type="match status" value="1"/>
</dbReference>
<dbReference type="Gene3D" id="1.20.5.190">
    <property type="match status" value="1"/>
</dbReference>
<dbReference type="SMART" id="SM00242">
    <property type="entry name" value="MYSc"/>
    <property type="match status" value="1"/>
</dbReference>
<feature type="region of interest" description="Disordered" evidence="11">
    <location>
        <begin position="1051"/>
        <end position="1106"/>
    </location>
</feature>
<dbReference type="GO" id="GO:0030048">
    <property type="term" value="P:actin filament-based movement"/>
    <property type="evidence" value="ECO:0007669"/>
    <property type="project" value="UniProtKB-ARBA"/>
</dbReference>
<dbReference type="Gene3D" id="3.40.850.10">
    <property type="entry name" value="Kinesin motor domain"/>
    <property type="match status" value="1"/>
</dbReference>
<dbReference type="InterPro" id="IPR036961">
    <property type="entry name" value="Kinesin_motor_dom_sf"/>
</dbReference>
<comment type="similarity">
    <text evidence="1">Belongs to the TRAFAC class myosin-kinesin ATPase superfamily. Myosin family. Plant myosin class XI subfamily.</text>
</comment>
<dbReference type="InterPro" id="IPR000048">
    <property type="entry name" value="IQ_motif_EF-hand-BS"/>
</dbReference>
<dbReference type="InterPro" id="IPR002710">
    <property type="entry name" value="Dilute_dom"/>
</dbReference>
<dbReference type="Pfam" id="PF02736">
    <property type="entry name" value="Myosin_N"/>
    <property type="match status" value="1"/>
</dbReference>
<evidence type="ECO:0000256" key="3">
    <source>
        <dbReference type="ARBA" id="ARBA00022741"/>
    </source>
</evidence>